<evidence type="ECO:0000313" key="1">
    <source>
        <dbReference type="EMBL" id="MDT0413851.1"/>
    </source>
</evidence>
<protein>
    <submittedName>
        <fullName evidence="1">Transcriptional regulator</fullName>
    </submittedName>
</protein>
<organism evidence="1 2">
    <name type="scientific">Streptomyces evansiae</name>
    <dbReference type="NCBI Taxonomy" id="3075535"/>
    <lineage>
        <taxon>Bacteria</taxon>
        <taxon>Bacillati</taxon>
        <taxon>Actinomycetota</taxon>
        <taxon>Actinomycetes</taxon>
        <taxon>Kitasatosporales</taxon>
        <taxon>Streptomycetaceae</taxon>
        <taxon>Streptomyces</taxon>
    </lineage>
</organism>
<evidence type="ECO:0000313" key="2">
    <source>
        <dbReference type="Proteomes" id="UP001183610"/>
    </source>
</evidence>
<dbReference type="EMBL" id="JAVRET010000267">
    <property type="protein sequence ID" value="MDT0413851.1"/>
    <property type="molecule type" value="Genomic_DNA"/>
</dbReference>
<reference evidence="2" key="1">
    <citation type="submission" date="2023-07" db="EMBL/GenBank/DDBJ databases">
        <title>30 novel species of actinomycetes from the DSMZ collection.</title>
        <authorList>
            <person name="Nouioui I."/>
        </authorList>
    </citation>
    <scope>NUCLEOTIDE SEQUENCE [LARGE SCALE GENOMIC DNA]</scope>
    <source>
        <strain evidence="2">DSM 41979</strain>
    </source>
</reference>
<accession>A0ABU2RC44</accession>
<sequence length="68" mass="7284">MPERNIAFGQFGAQGVKGHEFVARRLDSLAGFIASPVATRRGLAARLRYLTSSPRQLAAAREAGLTIS</sequence>
<proteinExistence type="predicted"/>
<feature type="non-terminal residue" evidence="1">
    <location>
        <position position="68"/>
    </location>
</feature>
<name>A0ABU2RC44_9ACTN</name>
<keyword evidence="2" id="KW-1185">Reference proteome</keyword>
<dbReference type="Proteomes" id="UP001183610">
    <property type="component" value="Unassembled WGS sequence"/>
</dbReference>
<gene>
    <name evidence="1" type="ORF">RM698_33175</name>
</gene>
<comment type="caution">
    <text evidence="1">The sequence shown here is derived from an EMBL/GenBank/DDBJ whole genome shotgun (WGS) entry which is preliminary data.</text>
</comment>